<dbReference type="Pfam" id="PF12710">
    <property type="entry name" value="HAD"/>
    <property type="match status" value="1"/>
</dbReference>
<dbReference type="CDD" id="cd04871">
    <property type="entry name" value="ACT_PSP_2"/>
    <property type="match status" value="1"/>
</dbReference>
<dbReference type="InterPro" id="IPR036412">
    <property type="entry name" value="HAD-like_sf"/>
</dbReference>
<accession>A0A402D6U0</accession>
<comment type="catalytic activity">
    <reaction evidence="12">
        <text>O-phospho-D-serine + H2O = D-serine + phosphate</text>
        <dbReference type="Rhea" id="RHEA:24873"/>
        <dbReference type="ChEBI" id="CHEBI:15377"/>
        <dbReference type="ChEBI" id="CHEBI:35247"/>
        <dbReference type="ChEBI" id="CHEBI:43474"/>
        <dbReference type="ChEBI" id="CHEBI:58680"/>
        <dbReference type="EC" id="3.1.3.3"/>
    </reaction>
</comment>
<dbReference type="Pfam" id="PF13740">
    <property type="entry name" value="ACT_6"/>
    <property type="match status" value="1"/>
</dbReference>
<reference evidence="13 14" key="1">
    <citation type="journal article" date="2019" name="Int. J. Syst. Evol. Microbiol.">
        <title>Capsulimonas corticalis gen. nov., sp. nov., an aerobic capsulated bacterium, of a novel bacterial order, Capsulimonadales ord. nov., of the class Armatimonadia of the phylum Armatimonadetes.</title>
        <authorList>
            <person name="Li J."/>
            <person name="Kudo C."/>
            <person name="Tonouchi A."/>
        </authorList>
    </citation>
    <scope>NUCLEOTIDE SEQUENCE [LARGE SCALE GENOMIC DNA]</scope>
    <source>
        <strain evidence="13 14">AX-7</strain>
    </source>
</reference>
<dbReference type="Gene3D" id="3.30.70.260">
    <property type="match status" value="2"/>
</dbReference>
<sequence length="407" mass="44709">MTFIPMQETFLITVSGSDRPGLTNAFASILAEAGATLLDIGQAVIHNSLTFGLMVQVESDMTASLIGALEEEARSAGVKVRIKPVSEDNYREWIGEQKQQRFIITLLGSRITAAQLASVTRKFTEYGLNIAVMDRLSGRDAASRAENPRMCIQFALTGNHADATALRQSLLSLARDEDFDIAVQEDSIFRRNRRLVVFDMDSTLIQMEVIDELARRAGVYDEVSAITASAMRGEIDFPTSFRRRMALLKGLSGDALDDVANNLPLTQGADRLLRTLKMLGYKTGIISGGFTHFARRLQADLGFDYVYAHELEVVDNRLTGEILGEVIDGQRKAEILREIADKEQIVLAQTIAIGDGANDLPMLSVAGIGVAFHAKPLVRQKAEHSISLMGLDALLYLLGIRDRHLAD</sequence>
<evidence type="ECO:0000256" key="1">
    <source>
        <dbReference type="ARBA" id="ARBA00001946"/>
    </source>
</evidence>
<comment type="cofactor">
    <cofactor evidence="1">
        <name>Mg(2+)</name>
        <dbReference type="ChEBI" id="CHEBI:18420"/>
    </cofactor>
</comment>
<dbReference type="EC" id="3.1.3.3" evidence="4"/>
<dbReference type="PROSITE" id="PS51671">
    <property type="entry name" value="ACT"/>
    <property type="match status" value="1"/>
</dbReference>
<keyword evidence="5" id="KW-0028">Amino-acid biosynthesis</keyword>
<dbReference type="GO" id="GO:0006564">
    <property type="term" value="P:L-serine biosynthetic process"/>
    <property type="evidence" value="ECO:0007669"/>
    <property type="project" value="UniProtKB-KW"/>
</dbReference>
<evidence type="ECO:0000256" key="11">
    <source>
        <dbReference type="ARBA" id="ARBA00048138"/>
    </source>
</evidence>
<evidence type="ECO:0000256" key="12">
    <source>
        <dbReference type="ARBA" id="ARBA00048523"/>
    </source>
</evidence>
<organism evidence="13 14">
    <name type="scientific">Capsulimonas corticalis</name>
    <dbReference type="NCBI Taxonomy" id="2219043"/>
    <lineage>
        <taxon>Bacteria</taxon>
        <taxon>Bacillati</taxon>
        <taxon>Armatimonadota</taxon>
        <taxon>Armatimonadia</taxon>
        <taxon>Capsulimonadales</taxon>
        <taxon>Capsulimonadaceae</taxon>
        <taxon>Capsulimonas</taxon>
    </lineage>
</organism>
<dbReference type="PANTHER" id="PTHR43344">
    <property type="entry name" value="PHOSPHOSERINE PHOSPHATASE"/>
    <property type="match status" value="1"/>
</dbReference>
<dbReference type="SUPFAM" id="SSF56784">
    <property type="entry name" value="HAD-like"/>
    <property type="match status" value="1"/>
</dbReference>
<keyword evidence="8" id="KW-0460">Magnesium</keyword>
<protein>
    <recommendedName>
        <fullName evidence="4">phosphoserine phosphatase</fullName>
        <ecNumber evidence="4">3.1.3.3</ecNumber>
    </recommendedName>
    <alternativeName>
        <fullName evidence="10">O-phosphoserine phosphohydrolase</fullName>
    </alternativeName>
</protein>
<dbReference type="GO" id="GO:0005737">
    <property type="term" value="C:cytoplasm"/>
    <property type="evidence" value="ECO:0007669"/>
    <property type="project" value="TreeGrafter"/>
</dbReference>
<gene>
    <name evidence="13" type="ORF">CCAX7_38490</name>
</gene>
<dbReference type="SUPFAM" id="SSF55021">
    <property type="entry name" value="ACT-like"/>
    <property type="match status" value="1"/>
</dbReference>
<comment type="pathway">
    <text evidence="2">Amino-acid biosynthesis; L-serine biosynthesis; L-serine from 3-phospho-D-glycerate: step 3/3.</text>
</comment>
<dbReference type="SFLD" id="SFLDF00029">
    <property type="entry name" value="phosphoserine_phosphatase"/>
    <property type="match status" value="1"/>
</dbReference>
<evidence type="ECO:0000256" key="10">
    <source>
        <dbReference type="ARBA" id="ARBA00031693"/>
    </source>
</evidence>
<evidence type="ECO:0000256" key="5">
    <source>
        <dbReference type="ARBA" id="ARBA00022605"/>
    </source>
</evidence>
<dbReference type="InterPro" id="IPR049148">
    <property type="entry name" value="PSP_ACT"/>
</dbReference>
<dbReference type="InterPro" id="IPR004469">
    <property type="entry name" value="PSP"/>
</dbReference>
<keyword evidence="7" id="KW-0378">Hydrolase</keyword>
<dbReference type="SFLD" id="SFLDS00003">
    <property type="entry name" value="Haloacid_Dehalogenase"/>
    <property type="match status" value="1"/>
</dbReference>
<dbReference type="SFLD" id="SFLDG01136">
    <property type="entry name" value="C1.6:_Phosphoserine_Phosphatas"/>
    <property type="match status" value="1"/>
</dbReference>
<dbReference type="KEGG" id="ccot:CCAX7_38490"/>
<dbReference type="CDD" id="cd07500">
    <property type="entry name" value="HAD_PSP"/>
    <property type="match status" value="1"/>
</dbReference>
<evidence type="ECO:0000313" key="13">
    <source>
        <dbReference type="EMBL" id="BDI31798.1"/>
    </source>
</evidence>
<dbReference type="EMBL" id="AP025739">
    <property type="protein sequence ID" value="BDI31798.1"/>
    <property type="molecule type" value="Genomic_DNA"/>
</dbReference>
<comment type="similarity">
    <text evidence="3">Belongs to the HAD-like hydrolase superfamily. SerB family.</text>
</comment>
<dbReference type="InterPro" id="IPR050582">
    <property type="entry name" value="HAD-like_SerB"/>
</dbReference>
<evidence type="ECO:0000256" key="3">
    <source>
        <dbReference type="ARBA" id="ARBA00009184"/>
    </source>
</evidence>
<dbReference type="CDD" id="cd04870">
    <property type="entry name" value="ACT_PSP_1"/>
    <property type="match status" value="1"/>
</dbReference>
<dbReference type="NCBIfam" id="TIGR01488">
    <property type="entry name" value="HAD-SF-IB"/>
    <property type="match status" value="1"/>
</dbReference>
<keyword evidence="14" id="KW-1185">Reference proteome</keyword>
<comment type="catalytic activity">
    <reaction evidence="11">
        <text>O-phospho-L-serine + H2O = L-serine + phosphate</text>
        <dbReference type="Rhea" id="RHEA:21208"/>
        <dbReference type="ChEBI" id="CHEBI:15377"/>
        <dbReference type="ChEBI" id="CHEBI:33384"/>
        <dbReference type="ChEBI" id="CHEBI:43474"/>
        <dbReference type="ChEBI" id="CHEBI:57524"/>
        <dbReference type="EC" id="3.1.3.3"/>
    </reaction>
</comment>
<dbReference type="Proteomes" id="UP000287394">
    <property type="component" value="Chromosome"/>
</dbReference>
<dbReference type="NCBIfam" id="TIGR00338">
    <property type="entry name" value="serB"/>
    <property type="match status" value="1"/>
</dbReference>
<dbReference type="Pfam" id="PF21086">
    <property type="entry name" value="ACT_PSP_2"/>
    <property type="match status" value="1"/>
</dbReference>
<dbReference type="Gene3D" id="3.40.50.1000">
    <property type="entry name" value="HAD superfamily/HAD-like"/>
    <property type="match status" value="1"/>
</dbReference>
<evidence type="ECO:0000256" key="2">
    <source>
        <dbReference type="ARBA" id="ARBA00005135"/>
    </source>
</evidence>
<dbReference type="InterPro" id="IPR002912">
    <property type="entry name" value="ACT_dom"/>
</dbReference>
<evidence type="ECO:0000256" key="4">
    <source>
        <dbReference type="ARBA" id="ARBA00012640"/>
    </source>
</evidence>
<name>A0A402D6U0_9BACT</name>
<evidence type="ECO:0000256" key="7">
    <source>
        <dbReference type="ARBA" id="ARBA00022801"/>
    </source>
</evidence>
<evidence type="ECO:0000313" key="14">
    <source>
        <dbReference type="Proteomes" id="UP000287394"/>
    </source>
</evidence>
<dbReference type="GO" id="GO:0036424">
    <property type="term" value="F:L-phosphoserine phosphatase activity"/>
    <property type="evidence" value="ECO:0007669"/>
    <property type="project" value="InterPro"/>
</dbReference>
<evidence type="ECO:0000256" key="6">
    <source>
        <dbReference type="ARBA" id="ARBA00022723"/>
    </source>
</evidence>
<dbReference type="PANTHER" id="PTHR43344:SF2">
    <property type="entry name" value="PHOSPHOSERINE PHOSPHATASE"/>
    <property type="match status" value="1"/>
</dbReference>
<dbReference type="AlphaFoldDB" id="A0A402D6U0"/>
<proteinExistence type="inferred from homology"/>
<keyword evidence="6" id="KW-0479">Metal-binding</keyword>
<dbReference type="FunFam" id="1.10.150.210:FF:000001">
    <property type="entry name" value="Phosphoserine phosphatase"/>
    <property type="match status" value="1"/>
</dbReference>
<dbReference type="Gene3D" id="1.10.150.210">
    <property type="entry name" value="Phosphoserine phosphatase, domain 2"/>
    <property type="match status" value="1"/>
</dbReference>
<keyword evidence="9" id="KW-0718">Serine biosynthesis</keyword>
<dbReference type="InterPro" id="IPR045865">
    <property type="entry name" value="ACT-like_dom_sf"/>
</dbReference>
<evidence type="ECO:0000256" key="8">
    <source>
        <dbReference type="ARBA" id="ARBA00022842"/>
    </source>
</evidence>
<dbReference type="GO" id="GO:0000287">
    <property type="term" value="F:magnesium ion binding"/>
    <property type="evidence" value="ECO:0007669"/>
    <property type="project" value="TreeGrafter"/>
</dbReference>
<evidence type="ECO:0000256" key="9">
    <source>
        <dbReference type="ARBA" id="ARBA00023299"/>
    </source>
</evidence>
<dbReference type="InterPro" id="IPR023214">
    <property type="entry name" value="HAD_sf"/>
</dbReference>
<dbReference type="SFLD" id="SFLDG01137">
    <property type="entry name" value="C1.6.1:_Phosphoserine_Phosphat"/>
    <property type="match status" value="1"/>
</dbReference>